<dbReference type="PANTHER" id="PTHR32227">
    <property type="entry name" value="GLUCAN ENDO-1,3-BETA-GLUCOSIDASE BG1-RELATED-RELATED"/>
    <property type="match status" value="1"/>
</dbReference>
<proteinExistence type="inferred from homology"/>
<protein>
    <recommendedName>
        <fullName evidence="9">Glucan endo-1,3-beta-D-glucosidase</fullName>
    </recommendedName>
</protein>
<keyword evidence="3" id="KW-0326">Glycosidase</keyword>
<evidence type="ECO:0000256" key="6">
    <source>
        <dbReference type="SAM" id="SignalP"/>
    </source>
</evidence>
<name>A0A8X8Z469_SALSN</name>
<dbReference type="AlphaFoldDB" id="A0A8X8Z469"/>
<dbReference type="OrthoDB" id="883713at2759"/>
<dbReference type="EMBL" id="PNBA02000019">
    <property type="protein sequence ID" value="KAG6390599.1"/>
    <property type="molecule type" value="Genomic_DNA"/>
</dbReference>
<evidence type="ECO:0000256" key="4">
    <source>
        <dbReference type="RuleBase" id="RU004335"/>
    </source>
</evidence>
<keyword evidence="6" id="KW-0732">Signal</keyword>
<evidence type="ECO:0000256" key="1">
    <source>
        <dbReference type="ARBA" id="ARBA00008773"/>
    </source>
</evidence>
<evidence type="ECO:0000313" key="7">
    <source>
        <dbReference type="EMBL" id="KAG6390599.1"/>
    </source>
</evidence>
<evidence type="ECO:0000256" key="2">
    <source>
        <dbReference type="ARBA" id="ARBA00022801"/>
    </source>
</evidence>
<evidence type="ECO:0000313" key="8">
    <source>
        <dbReference type="Proteomes" id="UP000298416"/>
    </source>
</evidence>
<comment type="similarity">
    <text evidence="1 4">Belongs to the glycosyl hydrolase 17 family.</text>
</comment>
<dbReference type="InterPro" id="IPR000490">
    <property type="entry name" value="Glyco_hydro_17"/>
</dbReference>
<reference evidence="7" key="2">
    <citation type="submission" date="2020-08" db="EMBL/GenBank/DDBJ databases">
        <title>Plant Genome Project.</title>
        <authorList>
            <person name="Zhang R.-G."/>
        </authorList>
    </citation>
    <scope>NUCLEOTIDE SEQUENCE</scope>
    <source>
        <strain evidence="7">Huo1</strain>
        <tissue evidence="7">Leaf</tissue>
    </source>
</reference>
<dbReference type="GO" id="GO:0005975">
    <property type="term" value="P:carbohydrate metabolic process"/>
    <property type="evidence" value="ECO:0007669"/>
    <property type="project" value="InterPro"/>
</dbReference>
<dbReference type="InterPro" id="IPR044965">
    <property type="entry name" value="Glyco_hydro_17_plant"/>
</dbReference>
<feature type="region of interest" description="Disordered" evidence="5">
    <location>
        <begin position="261"/>
        <end position="303"/>
    </location>
</feature>
<sequence>MATESNHFFFAFLIFGLLVTISLDFTVAEIGVCYGRNGNNLLSPAQVVNLYKRHNIKKMRTYDPDNAILDALRGSGIELTVAITNQFIQRLAVDANNANDWVRDHVLNYPDVNLKSISVGNEVSPADATTSRYARFVLPAMRNVYRAIFRARRDGQVKVTTTVGMSTLGNSFPPEDGVFRDDVAPYLRPILSFMMNTGSPFMVNAYPYFAYVASKGQIDLGYALLEPGHGIQVNGVYYANLYYAMVDAVYAAIDRMVNPSLHSTGGMHNRTSEKKAGRRGGRAGPKVVVTESGHPSSGGTSANLVNAKTFNENLLGVVDNGTPRHPGPIETYIFALFDENLKPGAETERNFGLFYPNGQSKYDMNFN</sequence>
<feature type="chain" id="PRO_5036492385" description="Glucan endo-1,3-beta-D-glucosidase" evidence="6">
    <location>
        <begin position="29"/>
        <end position="367"/>
    </location>
</feature>
<dbReference type="Proteomes" id="UP000298416">
    <property type="component" value="Unassembled WGS sequence"/>
</dbReference>
<evidence type="ECO:0000256" key="3">
    <source>
        <dbReference type="ARBA" id="ARBA00023295"/>
    </source>
</evidence>
<evidence type="ECO:0008006" key="9">
    <source>
        <dbReference type="Google" id="ProtNLM"/>
    </source>
</evidence>
<dbReference type="GO" id="GO:0004553">
    <property type="term" value="F:hydrolase activity, hydrolyzing O-glycosyl compounds"/>
    <property type="evidence" value="ECO:0007669"/>
    <property type="project" value="InterPro"/>
</dbReference>
<feature type="signal peptide" evidence="6">
    <location>
        <begin position="1"/>
        <end position="28"/>
    </location>
</feature>
<feature type="compositionally biased region" description="Polar residues" evidence="5">
    <location>
        <begin position="293"/>
        <end position="303"/>
    </location>
</feature>
<organism evidence="7">
    <name type="scientific">Salvia splendens</name>
    <name type="common">Scarlet sage</name>
    <dbReference type="NCBI Taxonomy" id="180675"/>
    <lineage>
        <taxon>Eukaryota</taxon>
        <taxon>Viridiplantae</taxon>
        <taxon>Streptophyta</taxon>
        <taxon>Embryophyta</taxon>
        <taxon>Tracheophyta</taxon>
        <taxon>Spermatophyta</taxon>
        <taxon>Magnoliopsida</taxon>
        <taxon>eudicotyledons</taxon>
        <taxon>Gunneridae</taxon>
        <taxon>Pentapetalae</taxon>
        <taxon>asterids</taxon>
        <taxon>lamiids</taxon>
        <taxon>Lamiales</taxon>
        <taxon>Lamiaceae</taxon>
        <taxon>Nepetoideae</taxon>
        <taxon>Mentheae</taxon>
        <taxon>Salviinae</taxon>
        <taxon>Salvia</taxon>
        <taxon>Salvia subgen. Calosphace</taxon>
        <taxon>core Calosphace</taxon>
    </lineage>
</organism>
<dbReference type="Pfam" id="PF00332">
    <property type="entry name" value="Glyco_hydro_17"/>
    <property type="match status" value="2"/>
</dbReference>
<reference evidence="7" key="1">
    <citation type="submission" date="2018-01" db="EMBL/GenBank/DDBJ databases">
        <authorList>
            <person name="Mao J.F."/>
        </authorList>
    </citation>
    <scope>NUCLEOTIDE SEQUENCE</scope>
    <source>
        <strain evidence="7">Huo1</strain>
        <tissue evidence="7">Leaf</tissue>
    </source>
</reference>
<keyword evidence="8" id="KW-1185">Reference proteome</keyword>
<gene>
    <name evidence="7" type="ORF">SASPL_148337</name>
</gene>
<keyword evidence="2" id="KW-0378">Hydrolase</keyword>
<accession>A0A8X8Z469</accession>
<comment type="caution">
    <text evidence="7">The sequence shown here is derived from an EMBL/GenBank/DDBJ whole genome shotgun (WGS) entry which is preliminary data.</text>
</comment>
<evidence type="ECO:0000256" key="5">
    <source>
        <dbReference type="SAM" id="MobiDB-lite"/>
    </source>
</evidence>